<dbReference type="EMBL" id="JBHFQA010000017">
    <property type="protein sequence ID" value="KAL2083850.1"/>
    <property type="molecule type" value="Genomic_DNA"/>
</dbReference>
<sequence>MDMSPLLGGLVLTLLQLHTGDGHVLVKPEVSAYFGDDVILPCRYSSSDAPSNVTQVQWFRKQQSADHIIIVYHTIYGLDITNTTLSGRLKFSSGGSPVEDASILIAPVRPADQGEYICEFITFPAGNLRATTTLTLTEARAETGPLSKGHTAAVAMATILAVLLLATVVFVISARRRNNIIRHINNDRNPPPPLTQTEDVTYADVTFQRPPVIGPDATLDYMTVTPNNQLGSAPPSSRGSDCDWPPCPEVETVYSAVKLQPRDRSTGCDQRF</sequence>
<dbReference type="Proteomes" id="UP001591681">
    <property type="component" value="Unassembled WGS sequence"/>
</dbReference>
<evidence type="ECO:0000259" key="3">
    <source>
        <dbReference type="PROSITE" id="PS50835"/>
    </source>
</evidence>
<organism evidence="4 5">
    <name type="scientific">Coilia grayii</name>
    <name type="common">Gray's grenadier anchovy</name>
    <dbReference type="NCBI Taxonomy" id="363190"/>
    <lineage>
        <taxon>Eukaryota</taxon>
        <taxon>Metazoa</taxon>
        <taxon>Chordata</taxon>
        <taxon>Craniata</taxon>
        <taxon>Vertebrata</taxon>
        <taxon>Euteleostomi</taxon>
        <taxon>Actinopterygii</taxon>
        <taxon>Neopterygii</taxon>
        <taxon>Teleostei</taxon>
        <taxon>Clupei</taxon>
        <taxon>Clupeiformes</taxon>
        <taxon>Clupeoidei</taxon>
        <taxon>Engraulidae</taxon>
        <taxon>Coilinae</taxon>
        <taxon>Coilia</taxon>
    </lineage>
</organism>
<reference evidence="4 5" key="1">
    <citation type="submission" date="2024-09" db="EMBL/GenBank/DDBJ databases">
        <title>A chromosome-level genome assembly of Gray's grenadier anchovy, Coilia grayii.</title>
        <authorList>
            <person name="Fu Z."/>
        </authorList>
    </citation>
    <scope>NUCLEOTIDE SEQUENCE [LARGE SCALE GENOMIC DNA]</scope>
    <source>
        <strain evidence="4">G4</strain>
        <tissue evidence="4">Muscle</tissue>
    </source>
</reference>
<accession>A0ABD1JC04</accession>
<dbReference type="Pfam" id="PF07686">
    <property type="entry name" value="V-set"/>
    <property type="match status" value="1"/>
</dbReference>
<dbReference type="InterPro" id="IPR013106">
    <property type="entry name" value="Ig_V-set"/>
</dbReference>
<keyword evidence="1" id="KW-1133">Transmembrane helix</keyword>
<evidence type="ECO:0000256" key="1">
    <source>
        <dbReference type="SAM" id="Phobius"/>
    </source>
</evidence>
<evidence type="ECO:0000256" key="2">
    <source>
        <dbReference type="SAM" id="SignalP"/>
    </source>
</evidence>
<feature type="chain" id="PRO_5044745444" description="Ig-like domain-containing protein" evidence="2">
    <location>
        <begin position="23"/>
        <end position="272"/>
    </location>
</feature>
<keyword evidence="2" id="KW-0732">Signal</keyword>
<evidence type="ECO:0000313" key="4">
    <source>
        <dbReference type="EMBL" id="KAL2083850.1"/>
    </source>
</evidence>
<dbReference type="PANTHER" id="PTHR47387">
    <property type="entry name" value="NECTIN-2"/>
    <property type="match status" value="1"/>
</dbReference>
<name>A0ABD1JC04_9TELE</name>
<dbReference type="PANTHER" id="PTHR47387:SF1">
    <property type="entry name" value="NECTIN-2"/>
    <property type="match status" value="1"/>
</dbReference>
<dbReference type="InterPro" id="IPR007110">
    <property type="entry name" value="Ig-like_dom"/>
</dbReference>
<dbReference type="PROSITE" id="PS50835">
    <property type="entry name" value="IG_LIKE"/>
    <property type="match status" value="1"/>
</dbReference>
<dbReference type="Gene3D" id="2.60.40.10">
    <property type="entry name" value="Immunoglobulins"/>
    <property type="match status" value="1"/>
</dbReference>
<dbReference type="SMART" id="SM00409">
    <property type="entry name" value="IG"/>
    <property type="match status" value="1"/>
</dbReference>
<dbReference type="InterPro" id="IPR036179">
    <property type="entry name" value="Ig-like_dom_sf"/>
</dbReference>
<dbReference type="AlphaFoldDB" id="A0ABD1JC04"/>
<evidence type="ECO:0000313" key="5">
    <source>
        <dbReference type="Proteomes" id="UP001591681"/>
    </source>
</evidence>
<feature type="transmembrane region" description="Helical" evidence="1">
    <location>
        <begin position="152"/>
        <end position="172"/>
    </location>
</feature>
<protein>
    <recommendedName>
        <fullName evidence="3">Ig-like domain-containing protein</fullName>
    </recommendedName>
</protein>
<dbReference type="InterPro" id="IPR013783">
    <property type="entry name" value="Ig-like_fold"/>
</dbReference>
<gene>
    <name evidence="4" type="ORF">ACEWY4_019368</name>
</gene>
<proteinExistence type="predicted"/>
<comment type="caution">
    <text evidence="4">The sequence shown here is derived from an EMBL/GenBank/DDBJ whole genome shotgun (WGS) entry which is preliminary data.</text>
</comment>
<feature type="domain" description="Ig-like" evidence="3">
    <location>
        <begin position="35"/>
        <end position="135"/>
    </location>
</feature>
<keyword evidence="1" id="KW-0812">Transmembrane</keyword>
<dbReference type="SMART" id="SM00406">
    <property type="entry name" value="IGv"/>
    <property type="match status" value="1"/>
</dbReference>
<dbReference type="InterPro" id="IPR052659">
    <property type="entry name" value="Nectin/PVR"/>
</dbReference>
<feature type="signal peptide" evidence="2">
    <location>
        <begin position="1"/>
        <end position="22"/>
    </location>
</feature>
<keyword evidence="5" id="KW-1185">Reference proteome</keyword>
<keyword evidence="1" id="KW-0472">Membrane</keyword>
<dbReference type="SUPFAM" id="SSF48726">
    <property type="entry name" value="Immunoglobulin"/>
    <property type="match status" value="1"/>
</dbReference>
<dbReference type="InterPro" id="IPR003599">
    <property type="entry name" value="Ig_sub"/>
</dbReference>